<dbReference type="RefSeq" id="WP_125137363.1">
    <property type="nucleotide sequence ID" value="NZ_LR130778.1"/>
</dbReference>
<dbReference type="PANTHER" id="PTHR10277">
    <property type="entry name" value="HOMOCITRATE SYNTHASE-RELATED"/>
    <property type="match status" value="1"/>
</dbReference>
<dbReference type="PANTHER" id="PTHR10277:SF9">
    <property type="entry name" value="2-ISOPROPYLMALATE SYNTHASE 1, CHLOROPLASTIC-RELATED"/>
    <property type="match status" value="1"/>
</dbReference>
<dbReference type="PROSITE" id="PS50991">
    <property type="entry name" value="PYR_CT"/>
    <property type="match status" value="1"/>
</dbReference>
<feature type="domain" description="Pyruvate carboxyltransferase" evidence="2">
    <location>
        <begin position="19"/>
        <end position="275"/>
    </location>
</feature>
<organism evidence="3 4">
    <name type="scientific">Petrocella atlantisensis</name>
    <dbReference type="NCBI Taxonomy" id="2173034"/>
    <lineage>
        <taxon>Bacteria</taxon>
        <taxon>Bacillati</taxon>
        <taxon>Bacillota</taxon>
        <taxon>Clostridia</taxon>
        <taxon>Lachnospirales</taxon>
        <taxon>Vallitaleaceae</taxon>
        <taxon>Petrocella</taxon>
    </lineage>
</organism>
<accession>A0A3P7S7X0</accession>
<dbReference type="SUPFAM" id="SSF51569">
    <property type="entry name" value="Aldolase"/>
    <property type="match status" value="1"/>
</dbReference>
<dbReference type="GO" id="GO:0003852">
    <property type="term" value="F:2-isopropylmalate synthase activity"/>
    <property type="evidence" value="ECO:0007669"/>
    <property type="project" value="TreeGrafter"/>
</dbReference>
<dbReference type="KEGG" id="cbar:PATL70BA_2297"/>
<dbReference type="AlphaFoldDB" id="A0A3P7S7X0"/>
<keyword evidence="1" id="KW-0464">Manganese</keyword>
<sequence>MMLEEINKVGSLLSYREDIKVMDCTVRDGGLMNDFRFDEEFVKNVYKACVKSGVDYMEFGYKSSKEYFSEDDFGPWKFSKEADLRRIVGDNDTDLKISVMADVGRTNYKEDILPKSESVIDMIRTACYIHQIPSAIEMVNDFHLKGYETSINVMAVSHVNERELDEALHLLGQSNVDIIYLVDSFGHYYPEEIRLLAKKYLDVGEQYNKKIGIHAHNNQQLAFANTIEALTLGISYLDATVSSLGRGAGNCPIELLLGFLKNPKYSLRPMLNVIENDVAKIKEQGIIWGYDVPYMITGQMNMHPRSAMKIVGTPAWGEFTKFYDEIMDED</sequence>
<keyword evidence="4" id="KW-1185">Reference proteome</keyword>
<dbReference type="OrthoDB" id="9804858at2"/>
<evidence type="ECO:0000313" key="4">
    <source>
        <dbReference type="Proteomes" id="UP000279029"/>
    </source>
</evidence>
<dbReference type="InterPro" id="IPR013785">
    <property type="entry name" value="Aldolase_TIM"/>
</dbReference>
<name>A0A3P7S7X0_9FIRM</name>
<protein>
    <submittedName>
        <fullName evidence="3">Nucleoid-structuring protein H-NS</fullName>
    </submittedName>
</protein>
<gene>
    <name evidence="3" type="ORF">PATL70BA_2297</name>
</gene>
<dbReference type="CDD" id="cd07944">
    <property type="entry name" value="DRE_TIM_HOA_like"/>
    <property type="match status" value="1"/>
</dbReference>
<dbReference type="GO" id="GO:0009098">
    <property type="term" value="P:L-leucine biosynthetic process"/>
    <property type="evidence" value="ECO:0007669"/>
    <property type="project" value="TreeGrafter"/>
</dbReference>
<reference evidence="3 4" key="1">
    <citation type="submission" date="2018-09" db="EMBL/GenBank/DDBJ databases">
        <authorList>
            <person name="Postec A."/>
        </authorList>
    </citation>
    <scope>NUCLEOTIDE SEQUENCE [LARGE SCALE GENOMIC DNA]</scope>
    <source>
        <strain evidence="3">70B-A</strain>
    </source>
</reference>
<dbReference type="Pfam" id="PF00682">
    <property type="entry name" value="HMGL-like"/>
    <property type="match status" value="1"/>
</dbReference>
<proteinExistence type="predicted"/>
<evidence type="ECO:0000259" key="2">
    <source>
        <dbReference type="PROSITE" id="PS50991"/>
    </source>
</evidence>
<evidence type="ECO:0000256" key="1">
    <source>
        <dbReference type="ARBA" id="ARBA00023211"/>
    </source>
</evidence>
<evidence type="ECO:0000313" key="3">
    <source>
        <dbReference type="EMBL" id="VDN48189.1"/>
    </source>
</evidence>
<dbReference type="EMBL" id="LR130778">
    <property type="protein sequence ID" value="VDN48189.1"/>
    <property type="molecule type" value="Genomic_DNA"/>
</dbReference>
<dbReference type="Gene3D" id="3.20.20.70">
    <property type="entry name" value="Aldolase class I"/>
    <property type="match status" value="1"/>
</dbReference>
<dbReference type="InterPro" id="IPR000891">
    <property type="entry name" value="PYR_CT"/>
</dbReference>
<dbReference type="Proteomes" id="UP000279029">
    <property type="component" value="Chromosome"/>
</dbReference>
<dbReference type="InterPro" id="IPR050073">
    <property type="entry name" value="2-IPM_HCS-like"/>
</dbReference>